<dbReference type="RefSeq" id="WP_211868783.1">
    <property type="nucleotide sequence ID" value="NZ_JAAEDI010000011.1"/>
</dbReference>
<reference evidence="2" key="1">
    <citation type="journal article" date="2021" name="Syst. Appl. Microbiol.">
        <title>Roseomonas hellenica sp. nov., isolated from roots of wild-growing Alkanna tinctoria.</title>
        <authorList>
            <person name="Rat A."/>
            <person name="Naranjo H.D."/>
            <person name="Lebbe L."/>
            <person name="Cnockaert M."/>
            <person name="Krigas N."/>
            <person name="Grigoriadou K."/>
            <person name="Maloupa E."/>
            <person name="Willems A."/>
        </authorList>
    </citation>
    <scope>NUCLEOTIDE SEQUENCE [LARGE SCALE GENOMIC DNA]</scope>
    <source>
        <strain evidence="2">LMG 31159</strain>
    </source>
</reference>
<protein>
    <submittedName>
        <fullName evidence="1">Uncharacterized protein</fullName>
    </submittedName>
</protein>
<organism evidence="1 2">
    <name type="scientific">Neoroseomonas terrae</name>
    <dbReference type="NCBI Taxonomy" id="424799"/>
    <lineage>
        <taxon>Bacteria</taxon>
        <taxon>Pseudomonadati</taxon>
        <taxon>Pseudomonadota</taxon>
        <taxon>Alphaproteobacteria</taxon>
        <taxon>Acetobacterales</taxon>
        <taxon>Acetobacteraceae</taxon>
        <taxon>Neoroseomonas</taxon>
    </lineage>
</organism>
<evidence type="ECO:0000313" key="2">
    <source>
        <dbReference type="Proteomes" id="UP000698752"/>
    </source>
</evidence>
<name>A0ABS5EGS6_9PROT</name>
<dbReference type="EMBL" id="JAAEDI010000011">
    <property type="protein sequence ID" value="MBR0650231.1"/>
    <property type="molecule type" value="Genomic_DNA"/>
</dbReference>
<gene>
    <name evidence="1" type="ORF">GXW78_11205</name>
</gene>
<keyword evidence="2" id="KW-1185">Reference proteome</keyword>
<dbReference type="Proteomes" id="UP000698752">
    <property type="component" value="Unassembled WGS sequence"/>
</dbReference>
<accession>A0ABS5EGS6</accession>
<proteinExistence type="predicted"/>
<sequence length="69" mass="7773">MSETLRPLILDLVAFVAERPRPYAEVLDAWRTNCPRLTVWEDAVEAGLVTLHDGVVQATDRGRDALARR</sequence>
<evidence type="ECO:0000313" key="1">
    <source>
        <dbReference type="EMBL" id="MBR0650231.1"/>
    </source>
</evidence>
<comment type="caution">
    <text evidence="1">The sequence shown here is derived from an EMBL/GenBank/DDBJ whole genome shotgun (WGS) entry which is preliminary data.</text>
</comment>